<keyword evidence="3" id="KW-1185">Reference proteome</keyword>
<evidence type="ECO:0000313" key="3">
    <source>
        <dbReference type="Proteomes" id="UP000499080"/>
    </source>
</evidence>
<dbReference type="Proteomes" id="UP000499080">
    <property type="component" value="Unassembled WGS sequence"/>
</dbReference>
<dbReference type="EMBL" id="BGPR01280600">
    <property type="protein sequence ID" value="GBN22692.1"/>
    <property type="molecule type" value="Genomic_DNA"/>
</dbReference>
<name>A0A4Y2MA97_ARAVE</name>
<comment type="caution">
    <text evidence="1">The sequence shown here is derived from an EMBL/GenBank/DDBJ whole genome shotgun (WGS) entry which is preliminary data.</text>
</comment>
<reference evidence="1 3" key="1">
    <citation type="journal article" date="2019" name="Sci. Rep.">
        <title>Orb-weaving spider Araneus ventricosus genome elucidates the spidroin gene catalogue.</title>
        <authorList>
            <person name="Kono N."/>
            <person name="Nakamura H."/>
            <person name="Ohtoshi R."/>
            <person name="Moran D.A.P."/>
            <person name="Shinohara A."/>
            <person name="Yoshida Y."/>
            <person name="Fujiwara M."/>
            <person name="Mori M."/>
            <person name="Tomita M."/>
            <person name="Arakawa K."/>
        </authorList>
    </citation>
    <scope>NUCLEOTIDE SEQUENCE [LARGE SCALE GENOMIC DNA]</scope>
</reference>
<feature type="non-terminal residue" evidence="1">
    <location>
        <position position="1"/>
    </location>
</feature>
<proteinExistence type="predicted"/>
<dbReference type="EMBL" id="BGPR01280571">
    <property type="protein sequence ID" value="GBN22636.1"/>
    <property type="molecule type" value="Genomic_DNA"/>
</dbReference>
<gene>
    <name evidence="1" type="ORF">AVEN_125323_1</name>
    <name evidence="2" type="ORF">AVEN_217505_1</name>
</gene>
<protein>
    <submittedName>
        <fullName evidence="1">Uncharacterized protein</fullName>
    </submittedName>
</protein>
<sequence length="84" mass="9421">DRRKMTMKIIPEYYCLHSTHSHLYPVLVSASTYLKLDIHLKTVLVHLEGFLAGRFHFQPIKFGGLFTGQTVPPGNPSPTGNAMP</sequence>
<organism evidence="1 3">
    <name type="scientific">Araneus ventricosus</name>
    <name type="common">Orbweaver spider</name>
    <name type="synonym">Epeira ventricosa</name>
    <dbReference type="NCBI Taxonomy" id="182803"/>
    <lineage>
        <taxon>Eukaryota</taxon>
        <taxon>Metazoa</taxon>
        <taxon>Ecdysozoa</taxon>
        <taxon>Arthropoda</taxon>
        <taxon>Chelicerata</taxon>
        <taxon>Arachnida</taxon>
        <taxon>Araneae</taxon>
        <taxon>Araneomorphae</taxon>
        <taxon>Entelegynae</taxon>
        <taxon>Araneoidea</taxon>
        <taxon>Araneidae</taxon>
        <taxon>Araneus</taxon>
    </lineage>
</organism>
<evidence type="ECO:0000313" key="1">
    <source>
        <dbReference type="EMBL" id="GBN22636.1"/>
    </source>
</evidence>
<accession>A0A4Y2MA97</accession>
<evidence type="ECO:0000313" key="2">
    <source>
        <dbReference type="EMBL" id="GBN22692.1"/>
    </source>
</evidence>
<dbReference type="AlphaFoldDB" id="A0A4Y2MA97"/>